<dbReference type="Proteomes" id="UP001595850">
    <property type="component" value="Unassembled WGS sequence"/>
</dbReference>
<dbReference type="Gene3D" id="1.10.150.130">
    <property type="match status" value="1"/>
</dbReference>
<dbReference type="SUPFAM" id="SSF56349">
    <property type="entry name" value="DNA breaking-rejoining enzymes"/>
    <property type="match status" value="1"/>
</dbReference>
<dbReference type="PANTHER" id="PTHR30349">
    <property type="entry name" value="PHAGE INTEGRASE-RELATED"/>
    <property type="match status" value="1"/>
</dbReference>
<dbReference type="Gene3D" id="1.10.443.10">
    <property type="entry name" value="Intergrase catalytic core"/>
    <property type="match status" value="1"/>
</dbReference>
<proteinExistence type="inferred from homology"/>
<accession>A0ABV8IF89</accession>
<dbReference type="InterPro" id="IPR011010">
    <property type="entry name" value="DNA_brk_join_enz"/>
</dbReference>
<evidence type="ECO:0000256" key="5">
    <source>
        <dbReference type="SAM" id="MobiDB-lite"/>
    </source>
</evidence>
<feature type="region of interest" description="Disordered" evidence="5">
    <location>
        <begin position="408"/>
        <end position="433"/>
    </location>
</feature>
<dbReference type="PANTHER" id="PTHR30349:SF64">
    <property type="entry name" value="PROPHAGE INTEGRASE INTD-RELATED"/>
    <property type="match status" value="1"/>
</dbReference>
<evidence type="ECO:0000256" key="2">
    <source>
        <dbReference type="ARBA" id="ARBA00023125"/>
    </source>
</evidence>
<dbReference type="InterPro" id="IPR050090">
    <property type="entry name" value="Tyrosine_recombinase_XerCD"/>
</dbReference>
<dbReference type="EMBL" id="JBHSBM010000060">
    <property type="protein sequence ID" value="MFC4062781.1"/>
    <property type="molecule type" value="Genomic_DNA"/>
</dbReference>
<dbReference type="Pfam" id="PF00589">
    <property type="entry name" value="Phage_integrase"/>
    <property type="match status" value="1"/>
</dbReference>
<dbReference type="PROSITE" id="PS51900">
    <property type="entry name" value="CB"/>
    <property type="match status" value="1"/>
</dbReference>
<keyword evidence="3" id="KW-0233">DNA recombination</keyword>
<dbReference type="InterPro" id="IPR002104">
    <property type="entry name" value="Integrase_catalytic"/>
</dbReference>
<evidence type="ECO:0000256" key="3">
    <source>
        <dbReference type="ARBA" id="ARBA00023172"/>
    </source>
</evidence>
<comment type="similarity">
    <text evidence="1">Belongs to the 'phage' integrase family.</text>
</comment>
<keyword evidence="2 4" id="KW-0238">DNA-binding</keyword>
<dbReference type="InterPro" id="IPR013762">
    <property type="entry name" value="Integrase-like_cat_sf"/>
</dbReference>
<evidence type="ECO:0000256" key="1">
    <source>
        <dbReference type="ARBA" id="ARBA00008857"/>
    </source>
</evidence>
<keyword evidence="9" id="KW-1185">Reference proteome</keyword>
<dbReference type="CDD" id="cd01189">
    <property type="entry name" value="INT_ICEBs1_C_like"/>
    <property type="match status" value="1"/>
</dbReference>
<dbReference type="Pfam" id="PF22022">
    <property type="entry name" value="Phage_int_M"/>
    <property type="match status" value="1"/>
</dbReference>
<feature type="domain" description="Tyr recombinase" evidence="6">
    <location>
        <begin position="192"/>
        <end position="406"/>
    </location>
</feature>
<evidence type="ECO:0000313" key="8">
    <source>
        <dbReference type="EMBL" id="MFC4062781.1"/>
    </source>
</evidence>
<evidence type="ECO:0000259" key="7">
    <source>
        <dbReference type="PROSITE" id="PS51900"/>
    </source>
</evidence>
<reference evidence="9" key="1">
    <citation type="journal article" date="2019" name="Int. J. Syst. Evol. Microbiol.">
        <title>The Global Catalogue of Microorganisms (GCM) 10K type strain sequencing project: providing services to taxonomists for standard genome sequencing and annotation.</title>
        <authorList>
            <consortium name="The Broad Institute Genomics Platform"/>
            <consortium name="The Broad Institute Genome Sequencing Center for Infectious Disease"/>
            <person name="Wu L."/>
            <person name="Ma J."/>
        </authorList>
    </citation>
    <scope>NUCLEOTIDE SEQUENCE [LARGE SCALE GENOMIC DNA]</scope>
    <source>
        <strain evidence="9">TBRC 4489</strain>
    </source>
</reference>
<dbReference type="InterPro" id="IPR053876">
    <property type="entry name" value="Phage_int_M"/>
</dbReference>
<feature type="domain" description="Core-binding (CB)" evidence="7">
    <location>
        <begin position="88"/>
        <end position="169"/>
    </location>
</feature>
<protein>
    <submittedName>
        <fullName evidence="8">Tyrosine-type recombinase/integrase</fullName>
    </submittedName>
</protein>
<organism evidence="8 9">
    <name type="scientific">Planomonospora corallina</name>
    <dbReference type="NCBI Taxonomy" id="1806052"/>
    <lineage>
        <taxon>Bacteria</taxon>
        <taxon>Bacillati</taxon>
        <taxon>Actinomycetota</taxon>
        <taxon>Actinomycetes</taxon>
        <taxon>Streptosporangiales</taxon>
        <taxon>Streptosporangiaceae</taxon>
        <taxon>Planomonospora</taxon>
    </lineage>
</organism>
<dbReference type="InterPro" id="IPR010998">
    <property type="entry name" value="Integrase_recombinase_N"/>
</dbReference>
<dbReference type="RefSeq" id="WP_377294208.1">
    <property type="nucleotide sequence ID" value="NZ_JBHSBM010000060.1"/>
</dbReference>
<evidence type="ECO:0000313" key="9">
    <source>
        <dbReference type="Proteomes" id="UP001595850"/>
    </source>
</evidence>
<evidence type="ECO:0000259" key="6">
    <source>
        <dbReference type="PROSITE" id="PS51898"/>
    </source>
</evidence>
<gene>
    <name evidence="8" type="ORF">ACFOWE_31205</name>
</gene>
<name>A0ABV8IF89_9ACTN</name>
<dbReference type="InterPro" id="IPR044068">
    <property type="entry name" value="CB"/>
</dbReference>
<comment type="caution">
    <text evidence="8">The sequence shown here is derived from an EMBL/GenBank/DDBJ whole genome shotgun (WGS) entry which is preliminary data.</text>
</comment>
<dbReference type="PROSITE" id="PS51898">
    <property type="entry name" value="TYR_RECOMBINASE"/>
    <property type="match status" value="1"/>
</dbReference>
<sequence length="433" mass="48757">MAHIDDRWMRRKRGPDGKFMFDAKGKPVLERDPERYGKGKRWRVRYLDPDGNERNKSFAKKVDAERFETEVEADVLRGTYIDPSAGKVTFQKLAEDVFEHRTLDPKTRDAMRRRMANHVYPVIGSVEIGRLAQRPSMIQQLVKTLEDKLTPNYIQVLMSHVGLVFSVAIDDNLITKNPTKASTVVLPKATKKKLVPWTAEQVRDMTSVLPPPYQAMVPVGAGLGLRQGEIFGLSPDDIDWERGVVHVKRQVKSVKGPDGKWQLLFAPPKGRKLREIPLASSVQAILSEQLDRFPPMEVTLPWRATDGEPTTVRLFFSEPDRIYGGALDAHFANRMWHKGLQAAGIPRMRENGMHALRHRFASTLLTDGESIQAVSEWLGHHSAAFTLTTYVHLMPSSEQRMRRIIDAALGPASGPDGPQTAQTSNDHALAQVR</sequence>
<evidence type="ECO:0000256" key="4">
    <source>
        <dbReference type="PROSITE-ProRule" id="PRU01248"/>
    </source>
</evidence>